<dbReference type="InterPro" id="IPR046947">
    <property type="entry name" value="LytR-like"/>
</dbReference>
<dbReference type="OrthoDB" id="838986at2"/>
<name>A0A2Z4IKY6_9BACT</name>
<dbReference type="SMART" id="SM00850">
    <property type="entry name" value="LytTR"/>
    <property type="match status" value="1"/>
</dbReference>
<dbReference type="GO" id="GO:0000156">
    <property type="term" value="F:phosphorelay response regulator activity"/>
    <property type="evidence" value="ECO:0007669"/>
    <property type="project" value="InterPro"/>
</dbReference>
<dbReference type="PANTHER" id="PTHR37299:SF1">
    <property type="entry name" value="STAGE 0 SPORULATION PROTEIN A HOMOLOG"/>
    <property type="match status" value="1"/>
</dbReference>
<evidence type="ECO:0000313" key="3">
    <source>
        <dbReference type="Proteomes" id="UP000248688"/>
    </source>
</evidence>
<sequence>MKYLFLKNETEAANIPMDTILSLEVKDYYLSCHTVCGRDFSCSRVLNEIEGELPAHFVRINRNTIVNLRKVQLVNFKERTVYMNENLAYQMAIRRMKTIRNAINEYESDRHDFGR</sequence>
<evidence type="ECO:0000313" key="2">
    <source>
        <dbReference type="EMBL" id="AWW31226.1"/>
    </source>
</evidence>
<accession>A0A2Z4IKY6</accession>
<dbReference type="AlphaFoldDB" id="A0A2Z4IKY6"/>
<feature type="domain" description="HTH LytTR-type" evidence="1">
    <location>
        <begin position="15"/>
        <end position="105"/>
    </location>
</feature>
<keyword evidence="3" id="KW-1185">Reference proteome</keyword>
<organism evidence="2 3">
    <name type="scientific">Echinicola strongylocentroti</name>
    <dbReference type="NCBI Taxonomy" id="1795355"/>
    <lineage>
        <taxon>Bacteria</taxon>
        <taxon>Pseudomonadati</taxon>
        <taxon>Bacteroidota</taxon>
        <taxon>Cytophagia</taxon>
        <taxon>Cytophagales</taxon>
        <taxon>Cyclobacteriaceae</taxon>
        <taxon>Echinicola</taxon>
    </lineage>
</organism>
<dbReference type="InterPro" id="IPR007492">
    <property type="entry name" value="LytTR_DNA-bd_dom"/>
</dbReference>
<protein>
    <recommendedName>
        <fullName evidence="1">HTH LytTR-type domain-containing protein</fullName>
    </recommendedName>
</protein>
<dbReference type="Gene3D" id="2.40.50.1020">
    <property type="entry name" value="LytTr DNA-binding domain"/>
    <property type="match status" value="1"/>
</dbReference>
<reference evidence="2 3" key="1">
    <citation type="submission" date="2018-06" db="EMBL/GenBank/DDBJ databases">
        <title>Echinicola strongylocentroti sp. nov., isolated from a sea urchin Strongylocentrotus intermedius.</title>
        <authorList>
            <person name="Bae S.S."/>
        </authorList>
    </citation>
    <scope>NUCLEOTIDE SEQUENCE [LARGE SCALE GENOMIC DNA]</scope>
    <source>
        <strain evidence="2 3">MEBiC08714</strain>
    </source>
</reference>
<dbReference type="GO" id="GO:0003677">
    <property type="term" value="F:DNA binding"/>
    <property type="evidence" value="ECO:0007669"/>
    <property type="project" value="InterPro"/>
</dbReference>
<dbReference type="RefSeq" id="WP_112784603.1">
    <property type="nucleotide sequence ID" value="NZ_CP030041.1"/>
</dbReference>
<dbReference type="PANTHER" id="PTHR37299">
    <property type="entry name" value="TRANSCRIPTIONAL REGULATOR-RELATED"/>
    <property type="match status" value="1"/>
</dbReference>
<dbReference type="Pfam" id="PF04397">
    <property type="entry name" value="LytTR"/>
    <property type="match status" value="1"/>
</dbReference>
<proteinExistence type="predicted"/>
<dbReference type="KEGG" id="est:DN752_14455"/>
<evidence type="ECO:0000259" key="1">
    <source>
        <dbReference type="PROSITE" id="PS50930"/>
    </source>
</evidence>
<dbReference type="PROSITE" id="PS50930">
    <property type="entry name" value="HTH_LYTTR"/>
    <property type="match status" value="1"/>
</dbReference>
<dbReference type="Proteomes" id="UP000248688">
    <property type="component" value="Chromosome"/>
</dbReference>
<dbReference type="EMBL" id="CP030041">
    <property type="protein sequence ID" value="AWW31226.1"/>
    <property type="molecule type" value="Genomic_DNA"/>
</dbReference>
<gene>
    <name evidence="2" type="ORF">DN752_14455</name>
</gene>